<dbReference type="AlphaFoldDB" id="A0A3M2HQ54"/>
<evidence type="ECO:0000256" key="8">
    <source>
        <dbReference type="ARBA" id="ARBA00023077"/>
    </source>
</evidence>
<feature type="domain" description="TonB-dependent receptor plug" evidence="16">
    <location>
        <begin position="50"/>
        <end position="153"/>
    </location>
</feature>
<name>A0A3M2HQ54_9GAMM</name>
<evidence type="ECO:0000313" key="18">
    <source>
        <dbReference type="Proteomes" id="UP000275012"/>
    </source>
</evidence>
<dbReference type="Pfam" id="PF07715">
    <property type="entry name" value="Plug"/>
    <property type="match status" value="1"/>
</dbReference>
<evidence type="ECO:0000256" key="10">
    <source>
        <dbReference type="ARBA" id="ARBA00023237"/>
    </source>
</evidence>
<dbReference type="GO" id="GO:0006826">
    <property type="term" value="P:iron ion transport"/>
    <property type="evidence" value="ECO:0007669"/>
    <property type="project" value="UniProtKB-KW"/>
</dbReference>
<keyword evidence="5 11" id="KW-0812">Transmembrane</keyword>
<dbReference type="EMBL" id="RFLY01000015">
    <property type="protein sequence ID" value="RMH89469.1"/>
    <property type="molecule type" value="Genomic_DNA"/>
</dbReference>
<feature type="domain" description="TonB-dependent receptor-like beta-barrel" evidence="15">
    <location>
        <begin position="248"/>
        <end position="750"/>
    </location>
</feature>
<keyword evidence="2 11" id="KW-0813">Transport</keyword>
<keyword evidence="4" id="KW-0410">Iron transport</keyword>
<protein>
    <submittedName>
        <fullName evidence="17">TonB-dependent receptor</fullName>
    </submittedName>
</protein>
<evidence type="ECO:0000256" key="4">
    <source>
        <dbReference type="ARBA" id="ARBA00022496"/>
    </source>
</evidence>
<dbReference type="InterPro" id="IPR012910">
    <property type="entry name" value="Plug_dom"/>
</dbReference>
<keyword evidence="9 11" id="KW-0472">Membrane</keyword>
<evidence type="ECO:0000259" key="16">
    <source>
        <dbReference type="Pfam" id="PF07715"/>
    </source>
</evidence>
<evidence type="ECO:0000313" key="17">
    <source>
        <dbReference type="EMBL" id="RMH89469.1"/>
    </source>
</evidence>
<evidence type="ECO:0000256" key="13">
    <source>
        <dbReference type="SAM" id="MobiDB-lite"/>
    </source>
</evidence>
<evidence type="ECO:0000256" key="7">
    <source>
        <dbReference type="ARBA" id="ARBA00023065"/>
    </source>
</evidence>
<evidence type="ECO:0000256" key="3">
    <source>
        <dbReference type="ARBA" id="ARBA00022452"/>
    </source>
</evidence>
<dbReference type="PANTHER" id="PTHR32552:SF81">
    <property type="entry name" value="TONB-DEPENDENT OUTER MEMBRANE RECEPTOR"/>
    <property type="match status" value="1"/>
</dbReference>
<dbReference type="PANTHER" id="PTHR32552">
    <property type="entry name" value="FERRICHROME IRON RECEPTOR-RELATED"/>
    <property type="match status" value="1"/>
</dbReference>
<dbReference type="PROSITE" id="PS52016">
    <property type="entry name" value="TONB_DEPENDENT_REC_3"/>
    <property type="match status" value="1"/>
</dbReference>
<evidence type="ECO:0000256" key="5">
    <source>
        <dbReference type="ARBA" id="ARBA00022692"/>
    </source>
</evidence>
<evidence type="ECO:0000256" key="1">
    <source>
        <dbReference type="ARBA" id="ARBA00004571"/>
    </source>
</evidence>
<dbReference type="Gene3D" id="2.40.170.20">
    <property type="entry name" value="TonB-dependent receptor, beta-barrel domain"/>
    <property type="match status" value="2"/>
</dbReference>
<accession>A0A3M2HQ54</accession>
<comment type="subcellular location">
    <subcellularLocation>
        <location evidence="1 11">Cell outer membrane</location>
        <topology evidence="1 11">Multi-pass membrane protein</topology>
    </subcellularLocation>
</comment>
<feature type="signal peptide" evidence="14">
    <location>
        <begin position="1"/>
        <end position="23"/>
    </location>
</feature>
<comment type="caution">
    <text evidence="17">The sequence shown here is derived from an EMBL/GenBank/DDBJ whole genome shotgun (WGS) entry which is preliminary data.</text>
</comment>
<keyword evidence="6" id="KW-0408">Iron</keyword>
<gene>
    <name evidence="17" type="ORF">EBB59_10255</name>
</gene>
<evidence type="ECO:0000256" key="9">
    <source>
        <dbReference type="ARBA" id="ARBA00023136"/>
    </source>
</evidence>
<keyword evidence="18" id="KW-1185">Reference proteome</keyword>
<evidence type="ECO:0000256" key="12">
    <source>
        <dbReference type="RuleBase" id="RU003357"/>
    </source>
</evidence>
<feature type="chain" id="PRO_5017992329" evidence="14">
    <location>
        <begin position="24"/>
        <end position="787"/>
    </location>
</feature>
<dbReference type="RefSeq" id="WP_122102066.1">
    <property type="nucleotide sequence ID" value="NZ_RFLY01000015.1"/>
</dbReference>
<proteinExistence type="inferred from homology"/>
<dbReference type="Pfam" id="PF00593">
    <property type="entry name" value="TonB_dep_Rec_b-barrel"/>
    <property type="match status" value="1"/>
</dbReference>
<dbReference type="InterPro" id="IPR000531">
    <property type="entry name" value="Beta-barrel_TonB"/>
</dbReference>
<keyword evidence="17" id="KW-0675">Receptor</keyword>
<feature type="region of interest" description="Disordered" evidence="13">
    <location>
        <begin position="256"/>
        <end position="277"/>
    </location>
</feature>
<organism evidence="17 18">
    <name type="scientific">Solilutibacter pythonis</name>
    <dbReference type="NCBI Taxonomy" id="2483112"/>
    <lineage>
        <taxon>Bacteria</taxon>
        <taxon>Pseudomonadati</taxon>
        <taxon>Pseudomonadota</taxon>
        <taxon>Gammaproteobacteria</taxon>
        <taxon>Lysobacterales</taxon>
        <taxon>Lysobacteraceae</taxon>
        <taxon>Solilutibacter</taxon>
    </lineage>
</organism>
<evidence type="ECO:0000256" key="14">
    <source>
        <dbReference type="SAM" id="SignalP"/>
    </source>
</evidence>
<keyword evidence="8 12" id="KW-0798">TonB box</keyword>
<evidence type="ECO:0000256" key="2">
    <source>
        <dbReference type="ARBA" id="ARBA00022448"/>
    </source>
</evidence>
<keyword evidence="14" id="KW-0732">Signal</keyword>
<keyword evidence="10 11" id="KW-0998">Cell outer membrane</keyword>
<evidence type="ECO:0000259" key="15">
    <source>
        <dbReference type="Pfam" id="PF00593"/>
    </source>
</evidence>
<dbReference type="InterPro" id="IPR036942">
    <property type="entry name" value="Beta-barrel_TonB_sf"/>
</dbReference>
<keyword evidence="7" id="KW-0406">Ion transport</keyword>
<sequence length="787" mass="85556">MQRHRLSHALTLALAATILPAHARPADGHDAAADTLDRITVTAQKREQQVQEVPIAMTAYSGEFIQKLGVSGLGDLAGYVPGLQVQEQSPNNPGFVIRGITSDSGAANEPARVSIFQDGVSLSRSRGASVELFDMERVEVLRGPQGTLFGRAAEIGAVHLIQNKARDENSGRVRIGVGNHNQRLIEGYFNASLQPEGLFGRVAFSRESRDGAYENLSGGKLGGKDTSALRGSLGMQFGDAGRMDLILNYQQDRPPGTAFRSGTIPTREGGTDPWGRADLNRSEQLGLERKVYGATVLGQFHLNDHWSINTTSGWHGFRSTEQFDADGSQLPALEFAEIAEGRQWSHELRVNFDNGGRFAGFFGAGWFREEGSQRVDFTTDERSLLTLLMQDTGIRTQVSQLMWLMGALPPGVLFPKPPVLNPDGTPFLGLGAMLPPGLALNPRHTESFANDGSTTAWDVFADGTWSITDRFDLTAGVRWTRENIGAGYQGFPGNAPSLLGGLGTGTPRPGSRNILNLATNGRLGDNGKFDALVGRLAAHYTFGPALAVYGSWARGRRPEVLNVTPQGNETLPAEIVNSVEIGLKGALNQERFVYDVTAFRYAYSNFQTLRPNPAGAIPPFVPTNAGNATARGVELALHGRLLEGLTAFANFAWLDARFDERDDNGNPQAYAGNRFRLTPDRSGSVGLDWEVPFGRGSFYLRPSYTWQSKVYFEDDNSEALSQDAYGLLNLRLGLRFDDGRWDIGLWGNNLNGEKYLIDAGNTGRLFGTPTFVPGNPRLYGISASVKF</sequence>
<dbReference type="Proteomes" id="UP000275012">
    <property type="component" value="Unassembled WGS sequence"/>
</dbReference>
<dbReference type="InterPro" id="IPR039426">
    <property type="entry name" value="TonB-dep_rcpt-like"/>
</dbReference>
<dbReference type="OrthoDB" id="127311at2"/>
<dbReference type="SUPFAM" id="SSF56935">
    <property type="entry name" value="Porins"/>
    <property type="match status" value="1"/>
</dbReference>
<reference evidence="17 18" key="1">
    <citation type="submission" date="2018-10" db="EMBL/GenBank/DDBJ databases">
        <title>Proposal of Lysobacter pythonis sp. nov. isolated from royal pythons (Python regius).</title>
        <authorList>
            <person name="Hans-Juergen B."/>
            <person name="Huptas C."/>
            <person name="Sandra B."/>
            <person name="Igor L."/>
            <person name="Joachim S."/>
            <person name="Siegfried S."/>
            <person name="Mareike W."/>
            <person name="Peter K."/>
        </authorList>
    </citation>
    <scope>NUCLEOTIDE SEQUENCE [LARGE SCALE GENOMIC DNA]</scope>
    <source>
        <strain evidence="17 18">4284/11</strain>
    </source>
</reference>
<dbReference type="GO" id="GO:0009279">
    <property type="term" value="C:cell outer membrane"/>
    <property type="evidence" value="ECO:0007669"/>
    <property type="project" value="UniProtKB-SubCell"/>
</dbReference>
<keyword evidence="3 11" id="KW-1134">Transmembrane beta strand</keyword>
<evidence type="ECO:0000256" key="6">
    <source>
        <dbReference type="ARBA" id="ARBA00023004"/>
    </source>
</evidence>
<evidence type="ECO:0000256" key="11">
    <source>
        <dbReference type="PROSITE-ProRule" id="PRU01360"/>
    </source>
</evidence>
<comment type="similarity">
    <text evidence="11 12">Belongs to the TonB-dependent receptor family.</text>
</comment>